<comment type="caution">
    <text evidence="1">The sequence shown here is derived from an EMBL/GenBank/DDBJ whole genome shotgun (WGS) entry which is preliminary data.</text>
</comment>
<evidence type="ECO:0000313" key="2">
    <source>
        <dbReference type="Proteomes" id="UP001276564"/>
    </source>
</evidence>
<organism evidence="1 2">
    <name type="scientific">Mesorhizobium abyssinicae</name>
    <dbReference type="NCBI Taxonomy" id="1209958"/>
    <lineage>
        <taxon>Bacteria</taxon>
        <taxon>Pseudomonadati</taxon>
        <taxon>Pseudomonadota</taxon>
        <taxon>Alphaproteobacteria</taxon>
        <taxon>Hyphomicrobiales</taxon>
        <taxon>Phyllobacteriaceae</taxon>
        <taxon>Mesorhizobium</taxon>
    </lineage>
</organism>
<evidence type="ECO:0000313" key="1">
    <source>
        <dbReference type="EMBL" id="MDX8540096.1"/>
    </source>
</evidence>
<dbReference type="EMBL" id="JAVIIP010000011">
    <property type="protein sequence ID" value="MDX8540096.1"/>
    <property type="molecule type" value="Genomic_DNA"/>
</dbReference>
<sequence length="102" mass="11540">MVSYADRKEAVRAVLKYCAMQRQTVRYGVLGKAVGIPAQGPWKALFDEISREETPDITFLVVNKDGLSSQIDFKDAKPATDKQKRQAAEMIEAVFYHYGVRK</sequence>
<dbReference type="Proteomes" id="UP001276564">
    <property type="component" value="Unassembled WGS sequence"/>
</dbReference>
<proteinExistence type="predicted"/>
<name>A0ABU5ASB2_9HYPH</name>
<keyword evidence="2" id="KW-1185">Reference proteome</keyword>
<gene>
    <name evidence="1" type="ORF">RFM23_20975</name>
</gene>
<protein>
    <submittedName>
        <fullName evidence="1">Uncharacterized protein</fullName>
    </submittedName>
</protein>
<dbReference type="RefSeq" id="WP_320321240.1">
    <property type="nucleotide sequence ID" value="NZ_JAVIIP010000011.1"/>
</dbReference>
<reference evidence="1 2" key="1">
    <citation type="submission" date="2023-08" db="EMBL/GenBank/DDBJ databases">
        <title>Implementing the SeqCode for naming new Mesorhizobium species isolated from Vachellia karroo root nodules.</title>
        <authorList>
            <person name="Van Lill M."/>
        </authorList>
    </citation>
    <scope>NUCLEOTIDE SEQUENCE [LARGE SCALE GENOMIC DNA]</scope>
    <source>
        <strain evidence="1 2">VK4B</strain>
    </source>
</reference>
<accession>A0ABU5ASB2</accession>